<protein>
    <submittedName>
        <fullName evidence="1">Uncharacterized protein</fullName>
    </submittedName>
</protein>
<dbReference type="Proteomes" id="UP001271007">
    <property type="component" value="Unassembled WGS sequence"/>
</dbReference>
<proteinExistence type="predicted"/>
<sequence length="237" mass="27022">MAGSSKTIPFRMVAEARGGTFTFRKDTTSSPTWPDEVDHTEVDLIGTFHCNTCLGIYFPIDKYRCFATHINAWTRYDEPLNCADPDAGEYIKKQTTEKLQREAKENNWDPLSEGFGKVVYAVCRVFEVDFDGVMVETGGWYAAEAVREFLKTQADVVARNASWSHALRAHAAAIRKQAEEFVVMTDYQGFVVHNNSRKLVATFRANHNDVFYRRSPLDLGRYRPVTILSLDICKWSI</sequence>
<reference evidence="1" key="1">
    <citation type="submission" date="2023-04" db="EMBL/GenBank/DDBJ databases">
        <title>Black Yeasts Isolated from many extreme environments.</title>
        <authorList>
            <person name="Coleine C."/>
            <person name="Stajich J.E."/>
            <person name="Selbmann L."/>
        </authorList>
    </citation>
    <scope>NUCLEOTIDE SEQUENCE</scope>
    <source>
        <strain evidence="1">CCFEE 5312</strain>
    </source>
</reference>
<keyword evidence="2" id="KW-1185">Reference proteome</keyword>
<evidence type="ECO:0000313" key="1">
    <source>
        <dbReference type="EMBL" id="KAK3049866.1"/>
    </source>
</evidence>
<organism evidence="1 2">
    <name type="scientific">Extremus antarcticus</name>
    <dbReference type="NCBI Taxonomy" id="702011"/>
    <lineage>
        <taxon>Eukaryota</taxon>
        <taxon>Fungi</taxon>
        <taxon>Dikarya</taxon>
        <taxon>Ascomycota</taxon>
        <taxon>Pezizomycotina</taxon>
        <taxon>Dothideomycetes</taxon>
        <taxon>Dothideomycetidae</taxon>
        <taxon>Mycosphaerellales</taxon>
        <taxon>Extremaceae</taxon>
        <taxon>Extremus</taxon>
    </lineage>
</organism>
<comment type="caution">
    <text evidence="1">The sequence shown here is derived from an EMBL/GenBank/DDBJ whole genome shotgun (WGS) entry which is preliminary data.</text>
</comment>
<dbReference type="AlphaFoldDB" id="A0AAJ0D9S5"/>
<dbReference type="EMBL" id="JAWDJX010000036">
    <property type="protein sequence ID" value="KAK3049866.1"/>
    <property type="molecule type" value="Genomic_DNA"/>
</dbReference>
<accession>A0AAJ0D9S5</accession>
<name>A0AAJ0D9S5_9PEZI</name>
<gene>
    <name evidence="1" type="ORF">LTR09_008786</name>
</gene>
<evidence type="ECO:0000313" key="2">
    <source>
        <dbReference type="Proteomes" id="UP001271007"/>
    </source>
</evidence>